<dbReference type="KEGG" id="glz:GLAREA_07755"/>
<accession>S3DKP0</accession>
<evidence type="ECO:0000313" key="3">
    <source>
        <dbReference type="Proteomes" id="UP000016922"/>
    </source>
</evidence>
<dbReference type="HOGENOM" id="CLU_015286_0_0_1"/>
<organism evidence="2 3">
    <name type="scientific">Glarea lozoyensis (strain ATCC 20868 / MF5171)</name>
    <dbReference type="NCBI Taxonomy" id="1116229"/>
    <lineage>
        <taxon>Eukaryota</taxon>
        <taxon>Fungi</taxon>
        <taxon>Dikarya</taxon>
        <taxon>Ascomycota</taxon>
        <taxon>Pezizomycotina</taxon>
        <taxon>Leotiomycetes</taxon>
        <taxon>Helotiales</taxon>
        <taxon>Helotiaceae</taxon>
        <taxon>Glarea</taxon>
    </lineage>
</organism>
<gene>
    <name evidence="2" type="ORF">GLAREA_07755</name>
</gene>
<dbReference type="OMA" id="GWLNNKP"/>
<name>S3DKP0_GLAL2</name>
<protein>
    <submittedName>
        <fullName evidence="2">p-loop containing nucleoside triphosphate hydrolase</fullName>
    </submittedName>
</protein>
<dbReference type="GO" id="GO:0005739">
    <property type="term" value="C:mitochondrion"/>
    <property type="evidence" value="ECO:0007669"/>
    <property type="project" value="TreeGrafter"/>
</dbReference>
<dbReference type="GeneID" id="19466807"/>
<feature type="region of interest" description="Disordered" evidence="1">
    <location>
        <begin position="656"/>
        <end position="695"/>
    </location>
</feature>
<dbReference type="Gene3D" id="3.40.50.300">
    <property type="entry name" value="P-loop containing nucleotide triphosphate hydrolases"/>
    <property type="match status" value="1"/>
</dbReference>
<dbReference type="PANTHER" id="PTHR46434">
    <property type="entry name" value="GENETIC INTERACTOR OF PROHIBITINS 3, MITOCHONDRIAL"/>
    <property type="match status" value="1"/>
</dbReference>
<dbReference type="STRING" id="1116229.S3DKP0"/>
<dbReference type="eggNOG" id="ENOG502S067">
    <property type="taxonomic scope" value="Eukaryota"/>
</dbReference>
<reference evidence="2 3" key="1">
    <citation type="journal article" date="2013" name="BMC Genomics">
        <title>Genomics-driven discovery of the pneumocandin biosynthetic gene cluster in the fungus Glarea lozoyensis.</title>
        <authorList>
            <person name="Chen L."/>
            <person name="Yue Q."/>
            <person name="Zhang X."/>
            <person name="Xiang M."/>
            <person name="Wang C."/>
            <person name="Li S."/>
            <person name="Che Y."/>
            <person name="Ortiz-Lopez F.J."/>
            <person name="Bills G.F."/>
            <person name="Liu X."/>
            <person name="An Z."/>
        </authorList>
    </citation>
    <scope>NUCLEOTIDE SEQUENCE [LARGE SCALE GENOMIC DNA]</scope>
    <source>
        <strain evidence="3">ATCC 20868 / MF5171</strain>
    </source>
</reference>
<dbReference type="EMBL" id="KE145359">
    <property type="protein sequence ID" value="EPE32621.1"/>
    <property type="molecule type" value="Genomic_DNA"/>
</dbReference>
<feature type="compositionally biased region" description="Basic residues" evidence="1">
    <location>
        <begin position="674"/>
        <end position="688"/>
    </location>
</feature>
<proteinExistence type="predicted"/>
<evidence type="ECO:0000313" key="2">
    <source>
        <dbReference type="EMBL" id="EPE32621.1"/>
    </source>
</evidence>
<keyword evidence="3" id="KW-1185">Reference proteome</keyword>
<evidence type="ECO:0000256" key="1">
    <source>
        <dbReference type="SAM" id="MobiDB-lite"/>
    </source>
</evidence>
<dbReference type="OrthoDB" id="1696305at2759"/>
<dbReference type="PANTHER" id="PTHR46434:SF1">
    <property type="entry name" value="GENETIC INTERACTOR OF PROHIBITINS 3, MITOCHONDRIAL"/>
    <property type="match status" value="1"/>
</dbReference>
<dbReference type="RefSeq" id="XP_008080633.1">
    <property type="nucleotide sequence ID" value="XM_008082442.1"/>
</dbReference>
<keyword evidence="2" id="KW-0378">Hydrolase</keyword>
<sequence length="695" mass="77121">MATCAGRLGILRALPRNVIPTADLPVFLCPGLLKTAKLSQAPFRQPTRRFLTSHPVGASEVETPASIEAEARYKVIARSALPITCPGCGALAQTVVEDEPGYYDLRRRPVRKYINGRDHVIAAVAAESAIIRDALANAGEIAAGLDFGQTEKAKEYKDLGPPICDRCHNLKEHNTGVSIIHPSIQSIQDTIFESPYKYNHIYHVIDAADFPMSLIPGLHKLLHLTPQRSLNRRSKTGRFYHGQKTEISFIIQRSDLFCLGKEQLDRRMPWIREVLRDALGRTGKDVRLGNVRCVSSKMSWWTKELKKDIWERGGGGWLVGKVNVGKSQLLHEVFPKGKSGVSDIKKHVPEPRVDGASEEALATLGERSDMIPQADKASNDVVVKESGWEDTEEILDTSSMLPPFPFEVDYPAMPLVSPLPGTTASPIRLPFGNGKGELIDLPGLSRSDLENHVQPDRHTTLVMRTRVKIAQSSIKEGQSLLLAGFIRITPVTPDVVFLSYNFTSLFPHVTSTDKAIPTQLQTRESGIENISVPGTGEKIASAGTYYLKWDVTKERSGPLTSRSAAKLRPDVLPFRIFSTDILIEGVGWVELAAQVRKPRRDSVRVPVRDTRGFQNKNIQQFQRQDDGSVDAAGNENDPLWPAVEIFTPEGKYIGQRRPLNASLQIREKPSSAKGRPRRSMKGAKKNEKRAKMERS</sequence>
<dbReference type="Proteomes" id="UP000016922">
    <property type="component" value="Unassembled WGS sequence"/>
</dbReference>
<dbReference type="GO" id="GO:0016787">
    <property type="term" value="F:hydrolase activity"/>
    <property type="evidence" value="ECO:0007669"/>
    <property type="project" value="UniProtKB-KW"/>
</dbReference>
<dbReference type="InterPro" id="IPR050896">
    <property type="entry name" value="Mito_lipid_metab_GTPase"/>
</dbReference>
<dbReference type="AlphaFoldDB" id="S3DKP0"/>
<dbReference type="InterPro" id="IPR027417">
    <property type="entry name" value="P-loop_NTPase"/>
</dbReference>